<evidence type="ECO:0000313" key="6">
    <source>
        <dbReference type="EMBL" id="KAL3760642.1"/>
    </source>
</evidence>
<feature type="transmembrane region" description="Helical" evidence="5">
    <location>
        <begin position="126"/>
        <end position="144"/>
    </location>
</feature>
<dbReference type="SUPFAM" id="SSF81321">
    <property type="entry name" value="Family A G protein-coupled receptor-like"/>
    <property type="match status" value="1"/>
</dbReference>
<dbReference type="Gene3D" id="1.20.1070.10">
    <property type="entry name" value="Rhodopsin 7-helix transmembrane proteins"/>
    <property type="match status" value="1"/>
</dbReference>
<keyword evidence="3 5" id="KW-1133">Transmembrane helix</keyword>
<comment type="caution">
    <text evidence="6">The sequence shown here is derived from an EMBL/GenBank/DDBJ whole genome shotgun (WGS) entry which is preliminary data.</text>
</comment>
<protein>
    <recommendedName>
        <fullName evidence="8">G-protein coupled receptors family 1 profile domain-containing protein</fullName>
    </recommendedName>
</protein>
<evidence type="ECO:0008006" key="8">
    <source>
        <dbReference type="Google" id="ProtNLM"/>
    </source>
</evidence>
<dbReference type="InterPro" id="IPR000276">
    <property type="entry name" value="GPCR_Rhodpsn"/>
</dbReference>
<dbReference type="EMBL" id="JALLBG020000178">
    <property type="protein sequence ID" value="KAL3760642.1"/>
    <property type="molecule type" value="Genomic_DNA"/>
</dbReference>
<keyword evidence="4 5" id="KW-0472">Membrane</keyword>
<dbReference type="PANTHER" id="PTHR23112:SF0">
    <property type="entry name" value="TRANSMEMBRANE PROTEIN 116"/>
    <property type="match status" value="1"/>
</dbReference>
<evidence type="ECO:0000256" key="3">
    <source>
        <dbReference type="ARBA" id="ARBA00022989"/>
    </source>
</evidence>
<feature type="transmembrane region" description="Helical" evidence="5">
    <location>
        <begin position="44"/>
        <end position="66"/>
    </location>
</feature>
<dbReference type="CDD" id="cd00637">
    <property type="entry name" value="7tm_classA_rhodopsin-like"/>
    <property type="match status" value="1"/>
</dbReference>
<evidence type="ECO:0000256" key="1">
    <source>
        <dbReference type="ARBA" id="ARBA00004141"/>
    </source>
</evidence>
<feature type="transmembrane region" description="Helical" evidence="5">
    <location>
        <begin position="6"/>
        <end position="24"/>
    </location>
</feature>
<sequence>MSSFQILLMKANGLLSMIASHFIMRDVLIRYNKGERIRLTHEIVFELSMANFWGSFFSAFMSTWMVPKETGAYQAAGNTASCTAQGFFDSFFYGLSVVMNSVLAFTYCIIVKKGKRDEATRGSRRLVLGLPPIICLLLAIQPLFDQAYNSSGIYVCGIAEYPQGCLYEHDHNECTRGSNAMELIIAHFACICFANLIIVASVSVLIHHVISKERRMTTTSMTENSNNNNDLSMKATWQGIFYVTIFMFCWGPWYIWQWMHITSEMQTMSTVDSPALLYLISITYPLQGLGNALGTCSDTSDRIILANVCTNGLGLQFISDRSI</sequence>
<evidence type="ECO:0000256" key="2">
    <source>
        <dbReference type="ARBA" id="ARBA00022692"/>
    </source>
</evidence>
<gene>
    <name evidence="6" type="ORF">ACHAWU_002464</name>
</gene>
<keyword evidence="2 5" id="KW-0812">Transmembrane</keyword>
<keyword evidence="7" id="KW-1185">Reference proteome</keyword>
<feature type="transmembrane region" description="Helical" evidence="5">
    <location>
        <begin position="91"/>
        <end position="110"/>
    </location>
</feature>
<name>A0ABD3MEQ5_9STRA</name>
<feature type="transmembrane region" description="Helical" evidence="5">
    <location>
        <begin position="184"/>
        <end position="206"/>
    </location>
</feature>
<evidence type="ECO:0000313" key="7">
    <source>
        <dbReference type="Proteomes" id="UP001530293"/>
    </source>
</evidence>
<evidence type="ECO:0000256" key="4">
    <source>
        <dbReference type="ARBA" id="ARBA00023136"/>
    </source>
</evidence>
<comment type="subcellular location">
    <subcellularLocation>
        <location evidence="1">Membrane</location>
        <topology evidence="1">Multi-pass membrane protein</topology>
    </subcellularLocation>
</comment>
<feature type="transmembrane region" description="Helical" evidence="5">
    <location>
        <begin position="239"/>
        <end position="256"/>
    </location>
</feature>
<accession>A0ABD3MEQ5</accession>
<dbReference type="GO" id="GO:0016020">
    <property type="term" value="C:membrane"/>
    <property type="evidence" value="ECO:0007669"/>
    <property type="project" value="UniProtKB-SubCell"/>
</dbReference>
<dbReference type="GO" id="GO:0007165">
    <property type="term" value="P:signal transduction"/>
    <property type="evidence" value="ECO:0007669"/>
    <property type="project" value="UniProtKB-ARBA"/>
</dbReference>
<evidence type="ECO:0000256" key="5">
    <source>
        <dbReference type="SAM" id="Phobius"/>
    </source>
</evidence>
<dbReference type="PANTHER" id="PTHR23112">
    <property type="entry name" value="G PROTEIN-COUPLED RECEPTOR 157-RELATED"/>
    <property type="match status" value="1"/>
</dbReference>
<dbReference type="Proteomes" id="UP001530293">
    <property type="component" value="Unassembled WGS sequence"/>
</dbReference>
<dbReference type="Pfam" id="PF00001">
    <property type="entry name" value="7tm_1"/>
    <property type="match status" value="1"/>
</dbReference>
<organism evidence="6 7">
    <name type="scientific">Discostella pseudostelligera</name>
    <dbReference type="NCBI Taxonomy" id="259834"/>
    <lineage>
        <taxon>Eukaryota</taxon>
        <taxon>Sar</taxon>
        <taxon>Stramenopiles</taxon>
        <taxon>Ochrophyta</taxon>
        <taxon>Bacillariophyta</taxon>
        <taxon>Coscinodiscophyceae</taxon>
        <taxon>Thalassiosirophycidae</taxon>
        <taxon>Stephanodiscales</taxon>
        <taxon>Stephanodiscaceae</taxon>
        <taxon>Discostella</taxon>
    </lineage>
</organism>
<reference evidence="6 7" key="1">
    <citation type="submission" date="2024-10" db="EMBL/GenBank/DDBJ databases">
        <title>Updated reference genomes for cyclostephanoid diatoms.</title>
        <authorList>
            <person name="Roberts W.R."/>
            <person name="Alverson A.J."/>
        </authorList>
    </citation>
    <scope>NUCLEOTIDE SEQUENCE [LARGE SCALE GENOMIC DNA]</scope>
    <source>
        <strain evidence="6 7">AJA232-27</strain>
    </source>
</reference>
<dbReference type="AlphaFoldDB" id="A0ABD3MEQ5"/>
<proteinExistence type="predicted"/>
<feature type="transmembrane region" description="Helical" evidence="5">
    <location>
        <begin position="276"/>
        <end position="294"/>
    </location>
</feature>